<protein>
    <submittedName>
        <fullName evidence="8">8893_t:CDS:1</fullName>
    </submittedName>
</protein>
<dbReference type="InterPro" id="IPR036443">
    <property type="entry name" value="Znf_RanBP2_sf"/>
</dbReference>
<dbReference type="GO" id="GO:0006281">
    <property type="term" value="P:DNA repair"/>
    <property type="evidence" value="ECO:0007669"/>
    <property type="project" value="TreeGrafter"/>
</dbReference>
<evidence type="ECO:0000259" key="7">
    <source>
        <dbReference type="PROSITE" id="PS51397"/>
    </source>
</evidence>
<evidence type="ECO:0000256" key="5">
    <source>
        <dbReference type="SAM" id="MobiDB-lite"/>
    </source>
</evidence>
<accession>A0A9N9BH64</accession>
<dbReference type="Gene3D" id="2.30.30.380">
    <property type="entry name" value="Zn-finger domain of Sec23/24"/>
    <property type="match status" value="1"/>
</dbReference>
<evidence type="ECO:0000256" key="1">
    <source>
        <dbReference type="ARBA" id="ARBA00022723"/>
    </source>
</evidence>
<evidence type="ECO:0000259" key="6">
    <source>
        <dbReference type="PROSITE" id="PS50199"/>
    </source>
</evidence>
<gene>
    <name evidence="8" type="ORF">AGERDE_LOCUS7484</name>
</gene>
<dbReference type="Proteomes" id="UP000789831">
    <property type="component" value="Unassembled WGS sequence"/>
</dbReference>
<dbReference type="InterPro" id="IPR053000">
    <property type="entry name" value="WSS1-like_metalloprotease"/>
</dbReference>
<feature type="compositionally biased region" description="Polar residues" evidence="5">
    <location>
        <begin position="219"/>
        <end position="242"/>
    </location>
</feature>
<keyword evidence="2 4" id="KW-0863">Zinc-finger</keyword>
<dbReference type="PROSITE" id="PS50199">
    <property type="entry name" value="ZF_RANBP2_2"/>
    <property type="match status" value="1"/>
</dbReference>
<organism evidence="8 9">
    <name type="scientific">Ambispora gerdemannii</name>
    <dbReference type="NCBI Taxonomy" id="144530"/>
    <lineage>
        <taxon>Eukaryota</taxon>
        <taxon>Fungi</taxon>
        <taxon>Fungi incertae sedis</taxon>
        <taxon>Mucoromycota</taxon>
        <taxon>Glomeromycotina</taxon>
        <taxon>Glomeromycetes</taxon>
        <taxon>Archaeosporales</taxon>
        <taxon>Ambisporaceae</taxon>
        <taxon>Ambispora</taxon>
    </lineage>
</organism>
<dbReference type="PROSITE" id="PS51397">
    <property type="entry name" value="WLM"/>
    <property type="match status" value="1"/>
</dbReference>
<feature type="domain" description="RanBP2-type" evidence="6">
    <location>
        <begin position="244"/>
        <end position="273"/>
    </location>
</feature>
<feature type="domain" description="WLM" evidence="7">
    <location>
        <begin position="1"/>
        <end position="203"/>
    </location>
</feature>
<dbReference type="InterPro" id="IPR001876">
    <property type="entry name" value="Znf_RanBP2"/>
</dbReference>
<evidence type="ECO:0000313" key="8">
    <source>
        <dbReference type="EMBL" id="CAG8567823.1"/>
    </source>
</evidence>
<dbReference type="GO" id="GO:0008237">
    <property type="term" value="F:metallopeptidase activity"/>
    <property type="evidence" value="ECO:0007669"/>
    <property type="project" value="TreeGrafter"/>
</dbReference>
<proteinExistence type="predicted"/>
<dbReference type="PROSITE" id="PS01358">
    <property type="entry name" value="ZF_RANBP2_1"/>
    <property type="match status" value="2"/>
</dbReference>
<reference evidence="8" key="1">
    <citation type="submission" date="2021-06" db="EMBL/GenBank/DDBJ databases">
        <authorList>
            <person name="Kallberg Y."/>
            <person name="Tangrot J."/>
            <person name="Rosling A."/>
        </authorList>
    </citation>
    <scope>NUCLEOTIDE SEQUENCE</scope>
    <source>
        <strain evidence="8">MT106</strain>
    </source>
</reference>
<keyword evidence="1" id="KW-0479">Metal-binding</keyword>
<evidence type="ECO:0000313" key="9">
    <source>
        <dbReference type="Proteomes" id="UP000789831"/>
    </source>
</evidence>
<sequence>MSNQNECVNNYEALVSYPNHNEALTLLKRIASSVKPIMKKYGWRVEVLNEFFPEDPKLLGLNEDYGAKIFIRLRVAHDDRRFYEFDDLIGTMLHELTHIVRGPHDAEFYKILDNLNNEYDELIMKSYTGEGFFSMGRQLGGVLVHAPNVPIEVARKRTLEACENRRLKDQVMMKGGQKLGGGNLWSGLSLCEKAALAAERRLRDNIWCGYEGNHGEGRSSGSRKNNKTPTITSARSPASPSLSDSTEWTCISCTLVNKPFALQCEVCDVKRPTDVPISGLDAQNISSVANTNQNVVAIDRHFEIHKSTWACKRCTFENARDVIMCLGCDYLLEDKIS</sequence>
<comment type="caution">
    <text evidence="8">The sequence shown here is derived from an EMBL/GenBank/DDBJ whole genome shotgun (WGS) entry which is preliminary data.</text>
</comment>
<evidence type="ECO:0000256" key="4">
    <source>
        <dbReference type="PROSITE-ProRule" id="PRU00322"/>
    </source>
</evidence>
<dbReference type="InterPro" id="IPR013536">
    <property type="entry name" value="WLM_dom"/>
</dbReference>
<dbReference type="Pfam" id="PF08325">
    <property type="entry name" value="WLM"/>
    <property type="match status" value="1"/>
</dbReference>
<name>A0A9N9BH64_9GLOM</name>
<dbReference type="PANTHER" id="PTHR46622">
    <property type="entry name" value="DNA-DEPENDENT METALLOPROTEASE WSS1"/>
    <property type="match status" value="1"/>
</dbReference>
<dbReference type="OrthoDB" id="261960at2759"/>
<dbReference type="SUPFAM" id="SSF90209">
    <property type="entry name" value="Ran binding protein zinc finger-like"/>
    <property type="match status" value="1"/>
</dbReference>
<feature type="region of interest" description="Disordered" evidence="5">
    <location>
        <begin position="215"/>
        <end position="242"/>
    </location>
</feature>
<dbReference type="PANTHER" id="PTHR46622:SF1">
    <property type="entry name" value="DNA-DEPENDENT METALLOPROTEASE WSS1"/>
    <property type="match status" value="1"/>
</dbReference>
<dbReference type="SMART" id="SM00547">
    <property type="entry name" value="ZnF_RBZ"/>
    <property type="match status" value="2"/>
</dbReference>
<dbReference type="GO" id="GO:0008270">
    <property type="term" value="F:zinc ion binding"/>
    <property type="evidence" value="ECO:0007669"/>
    <property type="project" value="UniProtKB-KW"/>
</dbReference>
<dbReference type="EMBL" id="CAJVPL010001374">
    <property type="protein sequence ID" value="CAG8567823.1"/>
    <property type="molecule type" value="Genomic_DNA"/>
</dbReference>
<keyword evidence="9" id="KW-1185">Reference proteome</keyword>
<evidence type="ECO:0000256" key="2">
    <source>
        <dbReference type="ARBA" id="ARBA00022771"/>
    </source>
</evidence>
<keyword evidence="3" id="KW-0862">Zinc</keyword>
<dbReference type="AlphaFoldDB" id="A0A9N9BH64"/>
<dbReference type="GO" id="GO:0005634">
    <property type="term" value="C:nucleus"/>
    <property type="evidence" value="ECO:0007669"/>
    <property type="project" value="TreeGrafter"/>
</dbReference>
<evidence type="ECO:0000256" key="3">
    <source>
        <dbReference type="ARBA" id="ARBA00022833"/>
    </source>
</evidence>